<comment type="similarity">
    <text evidence="1">Belongs to the bacterial microcompartments protein family. CsoS1 subfamily.</text>
</comment>
<dbReference type="RefSeq" id="WP_049644814.1">
    <property type="nucleotide sequence ID" value="NZ_LFTY01000002.1"/>
</dbReference>
<dbReference type="InterPro" id="IPR000249">
    <property type="entry name" value="BMC_dom"/>
</dbReference>
<dbReference type="InterPro" id="IPR050575">
    <property type="entry name" value="BMC_shell"/>
</dbReference>
<proteinExistence type="inferred from homology"/>
<dbReference type="InterPro" id="IPR037233">
    <property type="entry name" value="CcmK-like_sf"/>
</dbReference>
<dbReference type="AlphaFoldDB" id="A0A0J9E953"/>
<dbReference type="InterPro" id="IPR044872">
    <property type="entry name" value="CcmK/CsoS1_BMC"/>
</dbReference>
<keyword evidence="6" id="KW-1185">Reference proteome</keyword>
<evidence type="ECO:0000256" key="2">
    <source>
        <dbReference type="ARBA" id="ARBA00024322"/>
    </source>
</evidence>
<dbReference type="Gene3D" id="3.30.70.1710">
    <property type="match status" value="1"/>
</dbReference>
<dbReference type="Proteomes" id="UP000037178">
    <property type="component" value="Unassembled WGS sequence"/>
</dbReference>
<evidence type="ECO:0000313" key="5">
    <source>
        <dbReference type="EMBL" id="KMW59322.1"/>
    </source>
</evidence>
<dbReference type="STRING" id="1675527.AIOL_004304"/>
<dbReference type="SUPFAM" id="SSF143414">
    <property type="entry name" value="CcmK-like"/>
    <property type="match status" value="1"/>
</dbReference>
<evidence type="ECO:0000259" key="4">
    <source>
        <dbReference type="PROSITE" id="PS51930"/>
    </source>
</evidence>
<comment type="caution">
    <text evidence="5">The sequence shown here is derived from an EMBL/GenBank/DDBJ whole genome shotgun (WGS) entry which is preliminary data.</text>
</comment>
<organism evidence="5 6">
    <name type="scientific">Candidatus Rhodobacter oscarellae</name>
    <dbReference type="NCBI Taxonomy" id="1675527"/>
    <lineage>
        <taxon>Bacteria</taxon>
        <taxon>Pseudomonadati</taxon>
        <taxon>Pseudomonadota</taxon>
        <taxon>Alphaproteobacteria</taxon>
        <taxon>Rhodobacterales</taxon>
        <taxon>Rhodobacter group</taxon>
        <taxon>Rhodobacter</taxon>
    </lineage>
</organism>
<protein>
    <submittedName>
        <fullName evidence="5">Ethanolamine utilization protein</fullName>
    </submittedName>
</protein>
<comment type="subcellular location">
    <subcellularLocation>
        <location evidence="2">Bacterial microcompartment</location>
    </subcellularLocation>
</comment>
<dbReference type="PROSITE" id="PS51930">
    <property type="entry name" value="BMC_2"/>
    <property type="match status" value="1"/>
</dbReference>
<sequence length="97" mass="9540">MAKPAAGQAALGMIETRGLVASIEAADAMVKAASVTIVSQQRPGGGLVATLVRGEVGAVKAATDAGATAANKVGEVVSVHVIARPHDELEAILEGLG</sequence>
<keyword evidence="3" id="KW-1283">Bacterial microcompartment</keyword>
<dbReference type="SMART" id="SM00877">
    <property type="entry name" value="BMC"/>
    <property type="match status" value="1"/>
</dbReference>
<reference evidence="5 6" key="1">
    <citation type="submission" date="2015-06" db="EMBL/GenBank/DDBJ databases">
        <title>Draft genome sequence of an Alphaproteobacteria species associated to the Mediterranean sponge Oscarella lobularis.</title>
        <authorList>
            <person name="Jourda C."/>
            <person name="Santini S."/>
            <person name="Claverie J.-M."/>
        </authorList>
    </citation>
    <scope>NUCLEOTIDE SEQUENCE [LARGE SCALE GENOMIC DNA]</scope>
    <source>
        <strain evidence="5">IGS</strain>
    </source>
</reference>
<dbReference type="Pfam" id="PF00936">
    <property type="entry name" value="BMC"/>
    <property type="match status" value="1"/>
</dbReference>
<dbReference type="GO" id="GO:0031469">
    <property type="term" value="C:bacterial microcompartment"/>
    <property type="evidence" value="ECO:0007669"/>
    <property type="project" value="UniProtKB-SubCell"/>
</dbReference>
<evidence type="ECO:0000313" key="6">
    <source>
        <dbReference type="Proteomes" id="UP000037178"/>
    </source>
</evidence>
<dbReference type="PATRIC" id="fig|1675527.3.peg.4504"/>
<name>A0A0J9E953_9RHOB</name>
<dbReference type="EMBL" id="LFTY01000002">
    <property type="protein sequence ID" value="KMW59322.1"/>
    <property type="molecule type" value="Genomic_DNA"/>
</dbReference>
<evidence type="ECO:0000256" key="3">
    <source>
        <dbReference type="ARBA" id="ARBA00024446"/>
    </source>
</evidence>
<dbReference type="PROSITE" id="PS01139">
    <property type="entry name" value="BMC_1"/>
    <property type="match status" value="1"/>
</dbReference>
<gene>
    <name evidence="5" type="ORF">AIOL_004304</name>
</gene>
<feature type="domain" description="BMC" evidence="4">
    <location>
        <begin position="10"/>
        <end position="94"/>
    </location>
</feature>
<dbReference type="InterPro" id="IPR020808">
    <property type="entry name" value="Bact_microcomp_CS"/>
</dbReference>
<dbReference type="CDD" id="cd07045">
    <property type="entry name" value="BMC_CcmK_like"/>
    <property type="match status" value="1"/>
</dbReference>
<accession>A0A0J9E953</accession>
<dbReference type="PANTHER" id="PTHR33941:SF11">
    <property type="entry name" value="BACTERIAL MICROCOMPARTMENT SHELL PROTEIN PDUJ"/>
    <property type="match status" value="1"/>
</dbReference>
<evidence type="ECO:0000256" key="1">
    <source>
        <dbReference type="ARBA" id="ARBA00023780"/>
    </source>
</evidence>
<dbReference type="OrthoDB" id="9812608at2"/>
<dbReference type="PANTHER" id="PTHR33941">
    <property type="entry name" value="PROPANEDIOL UTILIZATION PROTEIN PDUA"/>
    <property type="match status" value="1"/>
</dbReference>